<name>A0ABS5XYB3_9CYAN</name>
<accession>A0ABS5XYB3</accession>
<dbReference type="RefSeq" id="WP_215616560.1">
    <property type="nucleotide sequence ID" value="NZ_JADOER010000001.1"/>
</dbReference>
<comment type="caution">
    <text evidence="1">The sequence shown here is derived from an EMBL/GenBank/DDBJ whole genome shotgun (WGS) entry which is preliminary data.</text>
</comment>
<proteinExistence type="predicted"/>
<evidence type="ECO:0000313" key="1">
    <source>
        <dbReference type="EMBL" id="MBT9310644.1"/>
    </source>
</evidence>
<dbReference type="EMBL" id="JADOER010000001">
    <property type="protein sequence ID" value="MBT9310644.1"/>
    <property type="molecule type" value="Genomic_DNA"/>
</dbReference>
<evidence type="ECO:0000313" key="2">
    <source>
        <dbReference type="Proteomes" id="UP001196661"/>
    </source>
</evidence>
<dbReference type="Proteomes" id="UP001196661">
    <property type="component" value="Unassembled WGS sequence"/>
</dbReference>
<keyword evidence="2" id="KW-1185">Reference proteome</keyword>
<reference evidence="1 2" key="1">
    <citation type="journal article" date="2021" name="Mar. Drugs">
        <title>Genome Reduction and Secondary Metabolism of the Marine Sponge-Associated Cyanobacterium Leptothoe.</title>
        <authorList>
            <person name="Konstantinou D."/>
            <person name="Popin R.V."/>
            <person name="Fewer D.P."/>
            <person name="Sivonen K."/>
            <person name="Gkelis S."/>
        </authorList>
    </citation>
    <scope>NUCLEOTIDE SEQUENCE [LARGE SCALE GENOMIC DNA]</scope>
    <source>
        <strain evidence="1 2">TAU-MAC 1615</strain>
    </source>
</reference>
<organism evidence="1 2">
    <name type="scientific">Leptothoe kymatousa TAU-MAC 1615</name>
    <dbReference type="NCBI Taxonomy" id="2364775"/>
    <lineage>
        <taxon>Bacteria</taxon>
        <taxon>Bacillati</taxon>
        <taxon>Cyanobacteriota</taxon>
        <taxon>Cyanophyceae</taxon>
        <taxon>Nodosilineales</taxon>
        <taxon>Cymatolegaceae</taxon>
        <taxon>Leptothoe</taxon>
        <taxon>Leptothoe kymatousa</taxon>
    </lineage>
</organism>
<protein>
    <submittedName>
        <fullName evidence="1">Uncharacterized protein</fullName>
    </submittedName>
</protein>
<sequence length="49" mass="5582">MTINHLLLHSFLGAEPGQDFTGHHRSVYPLAQQRHFVLTIFPSWLLLAA</sequence>
<gene>
    <name evidence="1" type="ORF">IXB28_00360</name>
</gene>